<gene>
    <name evidence="2" type="ORF">IPOD504_LOCUS205</name>
</gene>
<sequence>MAVVGKSVKFTSEINNHQRLQQPEAQVKCEYVCYTCSCAYKHLLPVPQELDGKLVPIAAGRGACRPRVNPKVHPLTNRTATTQLYVGPGDPISPSSHVPTHPINLAA</sequence>
<evidence type="ECO:0000256" key="1">
    <source>
        <dbReference type="SAM" id="MobiDB-lite"/>
    </source>
</evidence>
<evidence type="ECO:0000313" key="2">
    <source>
        <dbReference type="EMBL" id="CAH2034600.1"/>
    </source>
</evidence>
<dbReference type="EMBL" id="OW152813">
    <property type="protein sequence ID" value="CAH2034600.1"/>
    <property type="molecule type" value="Genomic_DNA"/>
</dbReference>
<protein>
    <submittedName>
        <fullName evidence="2">Uncharacterized protein</fullName>
    </submittedName>
</protein>
<reference evidence="2" key="1">
    <citation type="submission" date="2022-03" db="EMBL/GenBank/DDBJ databases">
        <authorList>
            <person name="Martin H S."/>
        </authorList>
    </citation>
    <scope>NUCLEOTIDE SEQUENCE</scope>
</reference>
<evidence type="ECO:0000313" key="3">
    <source>
        <dbReference type="Proteomes" id="UP000837857"/>
    </source>
</evidence>
<organism evidence="2 3">
    <name type="scientific">Iphiclides podalirius</name>
    <name type="common">scarce swallowtail</name>
    <dbReference type="NCBI Taxonomy" id="110791"/>
    <lineage>
        <taxon>Eukaryota</taxon>
        <taxon>Metazoa</taxon>
        <taxon>Ecdysozoa</taxon>
        <taxon>Arthropoda</taxon>
        <taxon>Hexapoda</taxon>
        <taxon>Insecta</taxon>
        <taxon>Pterygota</taxon>
        <taxon>Neoptera</taxon>
        <taxon>Endopterygota</taxon>
        <taxon>Lepidoptera</taxon>
        <taxon>Glossata</taxon>
        <taxon>Ditrysia</taxon>
        <taxon>Papilionoidea</taxon>
        <taxon>Papilionidae</taxon>
        <taxon>Papilioninae</taxon>
        <taxon>Iphiclides</taxon>
    </lineage>
</organism>
<keyword evidence="3" id="KW-1185">Reference proteome</keyword>
<dbReference type="Proteomes" id="UP000837857">
    <property type="component" value="Chromosome 1"/>
</dbReference>
<proteinExistence type="predicted"/>
<feature type="region of interest" description="Disordered" evidence="1">
    <location>
        <begin position="85"/>
        <end position="107"/>
    </location>
</feature>
<name>A0ABN8HPN3_9NEOP</name>
<accession>A0ABN8HPN3</accession>
<feature type="non-terminal residue" evidence="2">
    <location>
        <position position="1"/>
    </location>
</feature>